<evidence type="ECO:0008006" key="4">
    <source>
        <dbReference type="Google" id="ProtNLM"/>
    </source>
</evidence>
<accession>A0AAD5HA48</accession>
<feature type="region of interest" description="Disordered" evidence="1">
    <location>
        <begin position="65"/>
        <end position="157"/>
    </location>
</feature>
<organism evidence="2 3">
    <name type="scientific">Chlorella ohadii</name>
    <dbReference type="NCBI Taxonomy" id="2649997"/>
    <lineage>
        <taxon>Eukaryota</taxon>
        <taxon>Viridiplantae</taxon>
        <taxon>Chlorophyta</taxon>
        <taxon>core chlorophytes</taxon>
        <taxon>Trebouxiophyceae</taxon>
        <taxon>Chlorellales</taxon>
        <taxon>Chlorellaceae</taxon>
        <taxon>Chlorella clade</taxon>
        <taxon>Chlorella</taxon>
    </lineage>
</organism>
<feature type="compositionally biased region" description="Basic residues" evidence="1">
    <location>
        <begin position="68"/>
        <end position="78"/>
    </location>
</feature>
<name>A0AAD5HA48_9CHLO</name>
<sequence length="437" mass="48069">MRKLSGPCSLCGAKRTSGAWRTLPDYAGPSTGDEACNACFVSLAKQAREDVAGLPRLLEARCALKSVPPRKRRRRQRAAKQQQHQEEDSSDQLGEEQTNSTRQQQQSQQQQEQPQQEQPQQEQPQQEQPQQPQQEQQQQQSTGSGGQRASPPSGLPLSRSFLEFLDIMKDAGPASTAEQPDVSAGDSSSSKAARSSGSSPPSGQQRQQQRRQQQPRLPSLGADQQAAQQTGAQQVGSPAAAAASVAPRAIVSAMQPETRVVALEMMALKRICLELAGDAISAASRAWRKCCKQMGSVDWIATLPAMELLLPGVDRAPQPAGVLLVCAVLRRQPAEAQQRQQLPRPRMHLSVVVYCRQTGELLACRKQVKQDERGLYRHPRCSGKWTWDSSEGWVLLFPEAHLSAPQIRLFQRKSRFGRVWCVVLQGVVCMLCPGRPL</sequence>
<keyword evidence="3" id="KW-1185">Reference proteome</keyword>
<proteinExistence type="predicted"/>
<dbReference type="EMBL" id="JADXDR010000005">
    <property type="protein sequence ID" value="KAI7846292.1"/>
    <property type="molecule type" value="Genomic_DNA"/>
</dbReference>
<evidence type="ECO:0000313" key="3">
    <source>
        <dbReference type="Proteomes" id="UP001205105"/>
    </source>
</evidence>
<feature type="compositionally biased region" description="Low complexity" evidence="1">
    <location>
        <begin position="183"/>
        <end position="235"/>
    </location>
</feature>
<dbReference type="AlphaFoldDB" id="A0AAD5HA48"/>
<reference evidence="2" key="1">
    <citation type="submission" date="2020-11" db="EMBL/GenBank/DDBJ databases">
        <title>Chlorella ohadii genome sequencing and assembly.</title>
        <authorList>
            <person name="Murik O."/>
            <person name="Treves H."/>
            <person name="Kedem I."/>
            <person name="Shotland Y."/>
            <person name="Kaplan A."/>
        </authorList>
    </citation>
    <scope>NUCLEOTIDE SEQUENCE</scope>
    <source>
        <strain evidence="2">1</strain>
    </source>
</reference>
<feature type="compositionally biased region" description="Low complexity" evidence="1">
    <location>
        <begin position="103"/>
        <end position="141"/>
    </location>
</feature>
<gene>
    <name evidence="2" type="ORF">COHA_000220</name>
</gene>
<evidence type="ECO:0000256" key="1">
    <source>
        <dbReference type="SAM" id="MobiDB-lite"/>
    </source>
</evidence>
<dbReference type="Proteomes" id="UP001205105">
    <property type="component" value="Unassembled WGS sequence"/>
</dbReference>
<evidence type="ECO:0000313" key="2">
    <source>
        <dbReference type="EMBL" id="KAI7846292.1"/>
    </source>
</evidence>
<comment type="caution">
    <text evidence="2">The sequence shown here is derived from an EMBL/GenBank/DDBJ whole genome shotgun (WGS) entry which is preliminary data.</text>
</comment>
<protein>
    <recommendedName>
        <fullName evidence="4">GATA-type domain-containing protein</fullName>
    </recommendedName>
</protein>
<feature type="region of interest" description="Disordered" evidence="1">
    <location>
        <begin position="173"/>
        <end position="235"/>
    </location>
</feature>